<keyword evidence="8" id="KW-1185">Reference proteome</keyword>
<keyword evidence="5 6" id="KW-0472">Membrane</keyword>
<gene>
    <name evidence="7" type="ORF">GCM10023191_054160</name>
</gene>
<name>A0ABP8QHB9_9ACTN</name>
<feature type="transmembrane region" description="Helical" evidence="6">
    <location>
        <begin position="183"/>
        <end position="204"/>
    </location>
</feature>
<protein>
    <submittedName>
        <fullName evidence="7">LysE family translocator</fullName>
    </submittedName>
</protein>
<feature type="transmembrane region" description="Helical" evidence="6">
    <location>
        <begin position="6"/>
        <end position="29"/>
    </location>
</feature>
<accession>A0ABP8QHB9</accession>
<evidence type="ECO:0000256" key="5">
    <source>
        <dbReference type="ARBA" id="ARBA00023136"/>
    </source>
</evidence>
<keyword evidence="3 6" id="KW-0812">Transmembrane</keyword>
<comment type="caution">
    <text evidence="7">The sequence shown here is derived from an EMBL/GenBank/DDBJ whole genome shotgun (WGS) entry which is preliminary data.</text>
</comment>
<dbReference type="InterPro" id="IPR001123">
    <property type="entry name" value="LeuE-type"/>
</dbReference>
<organism evidence="7 8">
    <name type="scientific">Actinoallomurus oryzae</name>
    <dbReference type="NCBI Taxonomy" id="502180"/>
    <lineage>
        <taxon>Bacteria</taxon>
        <taxon>Bacillati</taxon>
        <taxon>Actinomycetota</taxon>
        <taxon>Actinomycetes</taxon>
        <taxon>Streptosporangiales</taxon>
        <taxon>Thermomonosporaceae</taxon>
        <taxon>Actinoallomurus</taxon>
    </lineage>
</organism>
<feature type="transmembrane region" description="Helical" evidence="6">
    <location>
        <begin position="111"/>
        <end position="132"/>
    </location>
</feature>
<feature type="transmembrane region" description="Helical" evidence="6">
    <location>
        <begin position="144"/>
        <end position="171"/>
    </location>
</feature>
<dbReference type="PANTHER" id="PTHR30086">
    <property type="entry name" value="ARGININE EXPORTER PROTEIN ARGO"/>
    <property type="match status" value="1"/>
</dbReference>
<evidence type="ECO:0000256" key="6">
    <source>
        <dbReference type="SAM" id="Phobius"/>
    </source>
</evidence>
<dbReference type="PIRSF" id="PIRSF006324">
    <property type="entry name" value="LeuE"/>
    <property type="match status" value="1"/>
</dbReference>
<dbReference type="RefSeq" id="WP_345468689.1">
    <property type="nucleotide sequence ID" value="NZ_BAABHF010000027.1"/>
</dbReference>
<evidence type="ECO:0000313" key="7">
    <source>
        <dbReference type="EMBL" id="GAA4502500.1"/>
    </source>
</evidence>
<sequence>MLDFTVLPAFLAAVLLITIAPGPDSVYIVAVALGQGARAGVLSAVGMAVGMVVHVVAASLGLAVLLSSAPEALTGVQVGGGFYLGWLAVSTLRSATTSGLTGRGRPPDGRILGRAVVTNLSNPKVILFFAAFLPQFTRTGHGPIPLQLLTLGLIFLAVGLGWDSIVGLFAGRLGAVLAQGSRAATVLNVTAGITFAVLALLLLGEALWAA</sequence>
<evidence type="ECO:0000256" key="4">
    <source>
        <dbReference type="ARBA" id="ARBA00022989"/>
    </source>
</evidence>
<evidence type="ECO:0000256" key="2">
    <source>
        <dbReference type="ARBA" id="ARBA00022475"/>
    </source>
</evidence>
<feature type="transmembrane region" description="Helical" evidence="6">
    <location>
        <begin position="41"/>
        <end position="66"/>
    </location>
</feature>
<dbReference type="EMBL" id="BAABHF010000027">
    <property type="protein sequence ID" value="GAA4502500.1"/>
    <property type="molecule type" value="Genomic_DNA"/>
</dbReference>
<reference evidence="8" key="1">
    <citation type="journal article" date="2019" name="Int. J. Syst. Evol. Microbiol.">
        <title>The Global Catalogue of Microorganisms (GCM) 10K type strain sequencing project: providing services to taxonomists for standard genome sequencing and annotation.</title>
        <authorList>
            <consortium name="The Broad Institute Genomics Platform"/>
            <consortium name="The Broad Institute Genome Sequencing Center for Infectious Disease"/>
            <person name="Wu L."/>
            <person name="Ma J."/>
        </authorList>
    </citation>
    <scope>NUCLEOTIDE SEQUENCE [LARGE SCALE GENOMIC DNA]</scope>
    <source>
        <strain evidence="8">JCM 17933</strain>
    </source>
</reference>
<proteinExistence type="predicted"/>
<feature type="transmembrane region" description="Helical" evidence="6">
    <location>
        <begin position="72"/>
        <end position="90"/>
    </location>
</feature>
<evidence type="ECO:0000313" key="8">
    <source>
        <dbReference type="Proteomes" id="UP001500503"/>
    </source>
</evidence>
<evidence type="ECO:0000256" key="1">
    <source>
        <dbReference type="ARBA" id="ARBA00004651"/>
    </source>
</evidence>
<keyword evidence="4 6" id="KW-1133">Transmembrane helix</keyword>
<evidence type="ECO:0000256" key="3">
    <source>
        <dbReference type="ARBA" id="ARBA00022692"/>
    </source>
</evidence>
<dbReference type="Pfam" id="PF01810">
    <property type="entry name" value="LysE"/>
    <property type="match status" value="1"/>
</dbReference>
<comment type="subcellular location">
    <subcellularLocation>
        <location evidence="1">Cell membrane</location>
        <topology evidence="1">Multi-pass membrane protein</topology>
    </subcellularLocation>
</comment>
<dbReference type="Proteomes" id="UP001500503">
    <property type="component" value="Unassembled WGS sequence"/>
</dbReference>
<dbReference type="PANTHER" id="PTHR30086:SF20">
    <property type="entry name" value="ARGININE EXPORTER PROTEIN ARGO-RELATED"/>
    <property type="match status" value="1"/>
</dbReference>
<keyword evidence="2" id="KW-1003">Cell membrane</keyword>